<dbReference type="EMBL" id="JF919351">
    <property type="protein sequence ID" value="AEF33413.1"/>
    <property type="molecule type" value="mRNA"/>
</dbReference>
<sequence>DSGREEIPKDILSQDQIQLVAPPLGEDWKRLGAPLNFPDHDMSYFETENDEQVACAQKMLTIWHENEGDRPTAGTLKIPLKEVGLTEVIDAVFGST</sequence>
<dbReference type="GO" id="GO:0007165">
    <property type="term" value="P:signal transduction"/>
    <property type="evidence" value="ECO:0007669"/>
    <property type="project" value="InterPro"/>
</dbReference>
<reference evidence="2" key="1">
    <citation type="journal article" date="2012" name="Fish Shellfish Immunol.">
        <title>Identification of expressed genes in cDNA library of hemocytes from the RLO-challenged oyster, Crassostrea ariakensis Gould with special functional implication of three complement-related fragments (CaC1q1, CaC1q2 and CaC3).</title>
        <authorList>
            <person name="Xu T."/>
            <person name="Xie J."/>
            <person name="Li J."/>
            <person name="Luo M."/>
            <person name="Ye S."/>
            <person name="Wu X."/>
        </authorList>
    </citation>
    <scope>NUCLEOTIDE SEQUENCE</scope>
    <source>
        <tissue evidence="2">Hemocyte</tissue>
    </source>
</reference>
<name>H9LIF9_CRAAR</name>
<dbReference type="Pfam" id="PF00531">
    <property type="entry name" value="Death"/>
    <property type="match status" value="1"/>
</dbReference>
<dbReference type="Gene3D" id="1.10.533.10">
    <property type="entry name" value="Death Domain, Fas"/>
    <property type="match status" value="1"/>
</dbReference>
<dbReference type="CDD" id="cd01670">
    <property type="entry name" value="Death"/>
    <property type="match status" value="1"/>
</dbReference>
<dbReference type="PROSITE" id="PS50017">
    <property type="entry name" value="DEATH_DOMAIN"/>
    <property type="match status" value="1"/>
</dbReference>
<proteinExistence type="evidence at transcript level"/>
<feature type="domain" description="Death" evidence="1">
    <location>
        <begin position="13"/>
        <end position="96"/>
    </location>
</feature>
<feature type="non-terminal residue" evidence="2">
    <location>
        <position position="1"/>
    </location>
</feature>
<organism evidence="2">
    <name type="scientific">Crassostrea ariakensis</name>
    <name type="common">Suminoe oyster</name>
    <dbReference type="NCBI Taxonomy" id="3244846"/>
    <lineage>
        <taxon>Eukaryota</taxon>
        <taxon>Metazoa</taxon>
        <taxon>Spiralia</taxon>
        <taxon>Lophotrochozoa</taxon>
        <taxon>Mollusca</taxon>
        <taxon>Bivalvia</taxon>
        <taxon>Autobranchia</taxon>
        <taxon>Pteriomorphia</taxon>
        <taxon>Ostreida</taxon>
        <taxon>Ostreoidea</taxon>
        <taxon>Ostreidae</taxon>
        <taxon>Magallana</taxon>
    </lineage>
</organism>
<evidence type="ECO:0000313" key="2">
    <source>
        <dbReference type="EMBL" id="AEF33413.1"/>
    </source>
</evidence>
<accession>H9LIF9</accession>
<dbReference type="InterPro" id="IPR011029">
    <property type="entry name" value="DEATH-like_dom_sf"/>
</dbReference>
<dbReference type="SMART" id="SM00005">
    <property type="entry name" value="DEATH"/>
    <property type="match status" value="1"/>
</dbReference>
<protein>
    <submittedName>
        <fullName evidence="2">THO complex subunit 1</fullName>
    </submittedName>
</protein>
<dbReference type="AlphaFoldDB" id="H9LIF9"/>
<dbReference type="InterPro" id="IPR000488">
    <property type="entry name" value="Death_dom"/>
</dbReference>
<dbReference type="SUPFAM" id="SSF47986">
    <property type="entry name" value="DEATH domain"/>
    <property type="match status" value="1"/>
</dbReference>
<evidence type="ECO:0000259" key="1">
    <source>
        <dbReference type="PROSITE" id="PS50017"/>
    </source>
</evidence>